<dbReference type="RefSeq" id="WP_394317406.1">
    <property type="nucleotide sequence ID" value="NZ_JBHMQV010000009.1"/>
</dbReference>
<comment type="caution">
    <text evidence="2">The sequence shown here is derived from an EMBL/GenBank/DDBJ whole genome shotgun (WGS) entry which is preliminary data.</text>
</comment>
<dbReference type="InterPro" id="IPR000792">
    <property type="entry name" value="Tscrpt_reg_LuxR_C"/>
</dbReference>
<organism evidence="2 3">
    <name type="scientific">Streptomyces noboritoensis</name>
    <dbReference type="NCBI Taxonomy" id="67337"/>
    <lineage>
        <taxon>Bacteria</taxon>
        <taxon>Bacillati</taxon>
        <taxon>Actinomycetota</taxon>
        <taxon>Actinomycetes</taxon>
        <taxon>Kitasatosporales</taxon>
        <taxon>Streptomycetaceae</taxon>
        <taxon>Streptomyces</taxon>
    </lineage>
</organism>
<keyword evidence="3" id="KW-1185">Reference proteome</keyword>
<dbReference type="EMBL" id="JBHMQV010000009">
    <property type="protein sequence ID" value="MFC0843710.1"/>
    <property type="molecule type" value="Genomic_DNA"/>
</dbReference>
<proteinExistence type="predicted"/>
<dbReference type="InterPro" id="IPR016032">
    <property type="entry name" value="Sig_transdc_resp-reg_C-effctor"/>
</dbReference>
<name>A0ABV6TGT0_9ACTN</name>
<dbReference type="SMART" id="SM00421">
    <property type="entry name" value="HTH_LUXR"/>
    <property type="match status" value="1"/>
</dbReference>
<accession>A0ABV6TGT0</accession>
<evidence type="ECO:0000313" key="2">
    <source>
        <dbReference type="EMBL" id="MFC0843710.1"/>
    </source>
</evidence>
<protein>
    <recommendedName>
        <fullName evidence="1">HTH luxR-type domain-containing protein</fullName>
    </recommendedName>
</protein>
<reference evidence="2 3" key="1">
    <citation type="submission" date="2024-09" db="EMBL/GenBank/DDBJ databases">
        <authorList>
            <person name="Sun Q."/>
            <person name="Mori K."/>
        </authorList>
    </citation>
    <scope>NUCLEOTIDE SEQUENCE [LARGE SCALE GENOMIC DNA]</scope>
    <source>
        <strain evidence="2 3">JCM 4557</strain>
    </source>
</reference>
<dbReference type="Proteomes" id="UP001589887">
    <property type="component" value="Unassembled WGS sequence"/>
</dbReference>
<feature type="domain" description="HTH luxR-type" evidence="1">
    <location>
        <begin position="54"/>
        <end position="111"/>
    </location>
</feature>
<evidence type="ECO:0000259" key="1">
    <source>
        <dbReference type="SMART" id="SM00421"/>
    </source>
</evidence>
<evidence type="ECO:0000313" key="3">
    <source>
        <dbReference type="Proteomes" id="UP001589887"/>
    </source>
</evidence>
<dbReference type="SUPFAM" id="SSF46894">
    <property type="entry name" value="C-terminal effector domain of the bipartite response regulators"/>
    <property type="match status" value="1"/>
</dbReference>
<dbReference type="Gene3D" id="1.10.10.10">
    <property type="entry name" value="Winged helix-like DNA-binding domain superfamily/Winged helix DNA-binding domain"/>
    <property type="match status" value="1"/>
</dbReference>
<dbReference type="InterPro" id="IPR036388">
    <property type="entry name" value="WH-like_DNA-bd_sf"/>
</dbReference>
<gene>
    <name evidence="2" type="ORF">ACFH04_08250</name>
</gene>
<sequence length="117" mass="12695">MSIIDRTIAAIPLDLDVFHNGMLLVRDPTVVQTLVRAHRSWWNGGEDPAAHPTASQLPRYLRPVLDCLLAGTPDEAAAAHLNVSLRTYSRRVGDLLTALGVSSRFQAGAAAVRRGWA</sequence>